<gene>
    <name evidence="1" type="ORF">ACFOEN_15920</name>
</gene>
<comment type="caution">
    <text evidence="1">The sequence shown here is derived from an EMBL/GenBank/DDBJ whole genome shotgun (WGS) entry which is preliminary data.</text>
</comment>
<name>A0ABV7H5E1_9BURK</name>
<reference evidence="2" key="1">
    <citation type="journal article" date="2019" name="Int. J. Syst. Evol. Microbiol.">
        <title>The Global Catalogue of Microorganisms (GCM) 10K type strain sequencing project: providing services to taxonomists for standard genome sequencing and annotation.</title>
        <authorList>
            <consortium name="The Broad Institute Genomics Platform"/>
            <consortium name="The Broad Institute Genome Sequencing Center for Infectious Disease"/>
            <person name="Wu L."/>
            <person name="Ma J."/>
        </authorList>
    </citation>
    <scope>NUCLEOTIDE SEQUENCE [LARGE SCALE GENOMIC DNA]</scope>
    <source>
        <strain evidence="2">KCTC 52168</strain>
    </source>
</reference>
<evidence type="ECO:0000313" key="1">
    <source>
        <dbReference type="EMBL" id="MFC3149114.1"/>
    </source>
</evidence>
<dbReference type="EMBL" id="JBHRTI010000010">
    <property type="protein sequence ID" value="MFC3149114.1"/>
    <property type="molecule type" value="Genomic_DNA"/>
</dbReference>
<dbReference type="InterPro" id="IPR021409">
    <property type="entry name" value="DUF3047"/>
</dbReference>
<keyword evidence="2" id="KW-1185">Reference proteome</keyword>
<dbReference type="RefSeq" id="WP_377305629.1">
    <property type="nucleotide sequence ID" value="NZ_CP180191.1"/>
</dbReference>
<protein>
    <submittedName>
        <fullName evidence="1">DUF3047 domain-containing protein</fullName>
    </submittedName>
</protein>
<dbReference type="Pfam" id="PF11249">
    <property type="entry name" value="DUF3047"/>
    <property type="match status" value="1"/>
</dbReference>
<organism evidence="1 2">
    <name type="scientific">Piscinibacterium candidicorallinum</name>
    <dbReference type="NCBI Taxonomy" id="1793872"/>
    <lineage>
        <taxon>Bacteria</taxon>
        <taxon>Pseudomonadati</taxon>
        <taxon>Pseudomonadota</taxon>
        <taxon>Betaproteobacteria</taxon>
        <taxon>Burkholderiales</taxon>
        <taxon>Piscinibacterium</taxon>
    </lineage>
</organism>
<dbReference type="PROSITE" id="PS51257">
    <property type="entry name" value="PROKAR_LIPOPROTEIN"/>
    <property type="match status" value="1"/>
</dbReference>
<proteinExistence type="predicted"/>
<sequence length="252" mass="27716">MLHFGRLAGVAIAFSLLVGCAHRSESTSPPLTLEQVALPGPPAGAYARWDNVPVLPGKRRTAYWVEQAERSTGDARYLRARSQSAASALTLRLQPQPAPKQIAWSWKVLHAPEDAATADSTREDSAARIVLMFGPPSNAALDALPMRDQLAMEKARLLLRREPPYATLMYLWSADKSPEAIFISRHTGRVRSVIVDGPRKTVDWQSFDRDVAADFQRAFGEAPGPLIGVAIMTDSDNTGSRAEALYRDLRLR</sequence>
<accession>A0ABV7H5E1</accession>
<dbReference type="Proteomes" id="UP001595556">
    <property type="component" value="Unassembled WGS sequence"/>
</dbReference>
<evidence type="ECO:0000313" key="2">
    <source>
        <dbReference type="Proteomes" id="UP001595556"/>
    </source>
</evidence>